<evidence type="ECO:0000256" key="1">
    <source>
        <dbReference type="SAM" id="Phobius"/>
    </source>
</evidence>
<protein>
    <recommendedName>
        <fullName evidence="4">Phlebovirus glycoprotein G2 fusion domain-containing protein</fullName>
    </recommendedName>
</protein>
<organism evidence="2 3">
    <name type="scientific">Mesorhabditis spiculigera</name>
    <dbReference type="NCBI Taxonomy" id="96644"/>
    <lineage>
        <taxon>Eukaryota</taxon>
        <taxon>Metazoa</taxon>
        <taxon>Ecdysozoa</taxon>
        <taxon>Nematoda</taxon>
        <taxon>Chromadorea</taxon>
        <taxon>Rhabditida</taxon>
        <taxon>Rhabditina</taxon>
        <taxon>Rhabditomorpha</taxon>
        <taxon>Rhabditoidea</taxon>
        <taxon>Rhabditidae</taxon>
        <taxon>Mesorhabditinae</taxon>
        <taxon>Mesorhabditis</taxon>
    </lineage>
</organism>
<keyword evidence="1" id="KW-1133">Transmembrane helix</keyword>
<dbReference type="Gene3D" id="2.60.40.3770">
    <property type="match status" value="1"/>
</dbReference>
<dbReference type="AlphaFoldDB" id="A0AA36CZK9"/>
<feature type="non-terminal residue" evidence="2">
    <location>
        <position position="229"/>
    </location>
</feature>
<dbReference type="Proteomes" id="UP001177023">
    <property type="component" value="Unassembled WGS sequence"/>
</dbReference>
<evidence type="ECO:0000313" key="3">
    <source>
        <dbReference type="Proteomes" id="UP001177023"/>
    </source>
</evidence>
<gene>
    <name evidence="2" type="ORF">MSPICULIGERA_LOCUS16235</name>
</gene>
<evidence type="ECO:0000313" key="2">
    <source>
        <dbReference type="EMBL" id="CAJ0577971.1"/>
    </source>
</evidence>
<reference evidence="2" key="1">
    <citation type="submission" date="2023-06" db="EMBL/GenBank/DDBJ databases">
        <authorList>
            <person name="Delattre M."/>
        </authorList>
    </citation>
    <scope>NUCLEOTIDE SEQUENCE</scope>
    <source>
        <strain evidence="2">AF72</strain>
    </source>
</reference>
<accession>A0AA36CZK9</accession>
<name>A0AA36CZK9_9BILA</name>
<comment type="caution">
    <text evidence="2">The sequence shown here is derived from an EMBL/GenBank/DDBJ whole genome shotgun (WGS) entry which is preliminary data.</text>
</comment>
<keyword evidence="1" id="KW-0812">Transmembrane</keyword>
<proteinExistence type="predicted"/>
<evidence type="ECO:0008006" key="4">
    <source>
        <dbReference type="Google" id="ProtNLM"/>
    </source>
</evidence>
<feature type="transmembrane region" description="Helical" evidence="1">
    <location>
        <begin position="201"/>
        <end position="219"/>
    </location>
</feature>
<sequence>MNNLCHVDQHVALCHLASETVICEVPTPWVDQGVELPAVSHDLLLRAEGQDVVAETPGAVTLQIAAEGFRHTTILSRARCDLIDAQLSGCYACSSGAVLHYRCHSSNGRQHARLVCGEHMDADLICDDQGTPQDASVSFDSAAVDIDCHVICPDSNQTKRIRGRLDYVDHGDRWETCTTTTTTASLYARVWDLVLLSVTDYLPMAFACFAALLLLPRFIRFLARLLMYA</sequence>
<keyword evidence="1" id="KW-0472">Membrane</keyword>
<dbReference type="EMBL" id="CATQJA010002652">
    <property type="protein sequence ID" value="CAJ0577971.1"/>
    <property type="molecule type" value="Genomic_DNA"/>
</dbReference>
<keyword evidence="3" id="KW-1185">Reference proteome</keyword>